<dbReference type="FlyBase" id="FBgn0034903">
    <property type="gene designation" value="sona"/>
</dbReference>
<keyword evidence="5" id="KW-0482">Metalloprotease</keyword>
<reference evidence="12 14" key="6">
    <citation type="journal article" date="2005" name="PLoS Comput. Biol.">
        <title>Combined evidence annotation of transposable elements in genome sequences.</title>
        <authorList>
            <person name="Quesneville H."/>
            <person name="Bergman C.M."/>
            <person name="Andrieu O."/>
            <person name="Autard D."/>
            <person name="Nouaud D."/>
            <person name="Ashburner M."/>
            <person name="Anxolabehere D."/>
        </authorList>
    </citation>
    <scope>NUCLEOTIDE SEQUENCE [LARGE SCALE GENOMIC DNA]</scope>
    <source>
        <strain evidence="14">Berkeley</strain>
    </source>
</reference>
<feature type="binding site" evidence="8">
    <location>
        <position position="483"/>
    </location>
    <ligand>
        <name>Zn(2+)</name>
        <dbReference type="ChEBI" id="CHEBI:29105"/>
        <note>catalytic</note>
    </ligand>
</feature>
<dbReference type="InterPro" id="IPR001590">
    <property type="entry name" value="Peptidase_M12B"/>
</dbReference>
<keyword evidence="2 8" id="KW-0479">Metal-binding</keyword>
<dbReference type="BioGRID-ORCS" id="37762">
    <property type="hits" value="0 hits in 1 CRISPR screen"/>
</dbReference>
<feature type="region of interest" description="Disordered" evidence="9">
    <location>
        <begin position="640"/>
        <end position="739"/>
    </location>
</feature>
<feature type="compositionally biased region" description="Low complexity" evidence="9">
    <location>
        <begin position="703"/>
        <end position="738"/>
    </location>
</feature>
<keyword evidence="1" id="KW-0645">Protease</keyword>
<dbReference type="OrthoDB" id="9936463at2759"/>
<dbReference type="Pfam" id="PF17771">
    <property type="entry name" value="ADAMTS_CR_2"/>
    <property type="match status" value="1"/>
</dbReference>
<dbReference type="InterPro" id="IPR034030">
    <property type="entry name" value="ZnMc_salivary_gland_MPs"/>
</dbReference>
<keyword evidence="14" id="KW-1185">Reference proteome</keyword>
<gene>
    <name evidence="12 13" type="primary">sona</name>
    <name evidence="12" type="synonym">CG11169</name>
    <name evidence="12" type="synonym">Dimp</name>
    <name evidence="12" type="synonym">dimp</name>
    <name evidence="12" type="synonym">Dmel\CG9850</name>
    <name evidence="12" type="synonym">Sona</name>
    <name evidence="12 13" type="ORF">CG9850</name>
    <name evidence="12" type="ORF">Dmel_CG9850</name>
</gene>
<evidence type="ECO:0000256" key="1">
    <source>
        <dbReference type="ARBA" id="ARBA00022670"/>
    </source>
</evidence>
<reference evidence="12 14" key="7">
    <citation type="journal article" date="2007" name="Science">
        <title>The Release 5.1 annotation of Drosophila melanogaster heterochromatin.</title>
        <authorList>
            <person name="Smith C.D."/>
            <person name="Shu S."/>
            <person name="Mungall C.J."/>
            <person name="Karpen G.H."/>
        </authorList>
    </citation>
    <scope>NUCLEOTIDE SEQUENCE [LARGE SCALE GENOMIC DNA]</scope>
    <source>
        <strain evidence="14">Berkeley</strain>
    </source>
</reference>
<dbReference type="FunFam" id="3.40.1620.60:FF:000007">
    <property type="entry name" value="Sol narae, isoform D"/>
    <property type="match status" value="1"/>
</dbReference>
<dbReference type="GO" id="GO:0046872">
    <property type="term" value="F:metal ion binding"/>
    <property type="evidence" value="ECO:0007669"/>
    <property type="project" value="UniProtKB-KW"/>
</dbReference>
<dbReference type="RefSeq" id="NP_001027572.2">
    <property type="nucleotide sequence ID" value="NM_001032400.3"/>
</dbReference>
<reference evidence="12 14" key="8">
    <citation type="journal article" date="2007" name="Science">
        <title>Sequence finishing and mapping of Drosophila melanogaster heterochromatin.</title>
        <authorList>
            <person name="Hoskins R.A."/>
            <person name="Carlson J.W."/>
            <person name="Kennedy C."/>
            <person name="Acevedo D."/>
            <person name="Evans-Holm M."/>
            <person name="Frise E."/>
            <person name="Wan K.H."/>
            <person name="Park S."/>
            <person name="Mendez-Lago M."/>
            <person name="Rossi F."/>
            <person name="Villasante A."/>
            <person name="Dimitri P."/>
            <person name="Karpen G.H."/>
            <person name="Celniker S.E."/>
        </authorList>
    </citation>
    <scope>NUCLEOTIDE SEQUENCE [LARGE SCALE GENOMIC DNA]</scope>
    <source>
        <strain evidence="14">Berkeley</strain>
    </source>
</reference>
<keyword evidence="10" id="KW-0732">Signal</keyword>
<reference evidence="12 14" key="5">
    <citation type="journal article" date="2002" name="Genome Biol.">
        <title>Heterochromatic sequences in a Drosophila whole-genome shotgun assembly.</title>
        <authorList>
            <person name="Hoskins R.A."/>
            <person name="Smith C.D."/>
            <person name="Carlson J.W."/>
            <person name="Carvalho A.B."/>
            <person name="Halpern A."/>
            <person name="Kaminker J.S."/>
            <person name="Kennedy C."/>
            <person name="Mungall C.J."/>
            <person name="Sullivan B.A."/>
            <person name="Sutton G.G."/>
            <person name="Yasuhara J.C."/>
            <person name="Wakimoto B.T."/>
            <person name="Myers E.W."/>
            <person name="Celniker S.E."/>
            <person name="Rubin G.M."/>
            <person name="Karpen G.H."/>
        </authorList>
    </citation>
    <scope>NUCLEOTIDE SEQUENCE [LARGE SCALE GENOMIC DNA]</scope>
    <source>
        <strain evidence="14">Berkeley</strain>
    </source>
</reference>
<dbReference type="InterPro" id="IPR041645">
    <property type="entry name" value="ADAMTS_CR_2"/>
</dbReference>
<dbReference type="SUPFAM" id="SSF55486">
    <property type="entry name" value="Metalloproteases ('zincins'), catalytic domain"/>
    <property type="match status" value="1"/>
</dbReference>
<dbReference type="SMR" id="Q2MGN5"/>
<feature type="active site" evidence="8">
    <location>
        <position position="474"/>
    </location>
</feature>
<feature type="region of interest" description="Disordered" evidence="9">
    <location>
        <begin position="811"/>
        <end position="896"/>
    </location>
</feature>
<feature type="compositionally biased region" description="Acidic residues" evidence="9">
    <location>
        <begin position="280"/>
        <end position="292"/>
    </location>
</feature>
<dbReference type="EC" id="3.4.24.-" evidence="12"/>
<evidence type="ECO:0000256" key="6">
    <source>
        <dbReference type="ARBA" id="ARBA00023157"/>
    </source>
</evidence>
<evidence type="ECO:0000256" key="10">
    <source>
        <dbReference type="SAM" id="SignalP"/>
    </source>
</evidence>
<dbReference type="AGR" id="FB:FBgn0034903"/>
<evidence type="ECO:0000313" key="13">
    <source>
        <dbReference type="FlyBase" id="FBgn0034903"/>
    </source>
</evidence>
<feature type="region of interest" description="Disordered" evidence="9">
    <location>
        <begin position="265"/>
        <end position="305"/>
    </location>
</feature>
<keyword evidence="6" id="KW-1015">Disulfide bond</keyword>
<feature type="binding site" evidence="8">
    <location>
        <position position="473"/>
    </location>
    <ligand>
        <name>Zn(2+)</name>
        <dbReference type="ChEBI" id="CHEBI:29105"/>
        <note>catalytic</note>
    </ligand>
</feature>
<feature type="chain" id="PRO_5004212699" evidence="10">
    <location>
        <begin position="20"/>
        <end position="896"/>
    </location>
</feature>
<evidence type="ECO:0000256" key="2">
    <source>
        <dbReference type="ARBA" id="ARBA00022723"/>
    </source>
</evidence>
<dbReference type="DNASU" id="37762"/>
<dbReference type="KEGG" id="dme:Dmel_CG9850"/>
<feature type="region of interest" description="Disordered" evidence="9">
    <location>
        <begin position="58"/>
        <end position="79"/>
    </location>
</feature>
<dbReference type="CDD" id="cd04272">
    <property type="entry name" value="ZnMc_salivary_gland_MPs"/>
    <property type="match status" value="1"/>
</dbReference>
<keyword evidence="7" id="KW-0325">Glycoprotein</keyword>
<sequence length="896" mass="99003">MSSPLVLFTALLLVSSTICQGLPDLHKQMTPEQLQSVFHVDTHDAVPHYELVQLQHHENNHNRRRRSIGKGPKVNAALPPHHVKKDLSKNAYYSELKHEALASGGNHLFAPEVSAIKSHNVSFSAFGQHLNLSLRATQGLFKGAPHQLRMWTVGSEPNATHGLDLQEIVHEQHTSNDVGEVFQDEKNMAAILMRRHMETGDLIMEGSIGHDLVIKPLPHELSPNPEESHHIIYKREASAAEGQLSDFAFMEPDDLLASEKLERLQRRQRRSRRSAPSSPDFEDLNDEDEGALDGEPQVAESRTRSRRQAPYIIYPEVLVIVDYDGYRLHGGDNLQVKRYFISFWNGVDLRYRLLKGPRIRISIAGIIISRGRDATPYLERNRVGRDAIDSAAALTDMGKYLFRERRLPVYDIAVAITKYDMCRRRKGGRCTKGTAGFAYVGGACVVNKRLEKVNSVAIIEDTGGFSGIIVAAHEVGHLLGAVHDGSPPPSYLGGPGAQRCRWEDGYIMSDLRHTERGFRWSACTVQSFHHFLNGDTATCLHNAPHEDSALGRSLPGTLLSLDAQCRRDRGTYACFKDERVCAQLFCFDAQTGYCVAYRPAAEGSACGNGYHCLDGRCTPLPSNIIPDYGHNYRLVYNVTSSSSSTSNGAKQQPPSNKDENQRQQQQQQQAQQQLQDGLPDEENEATAGIQSNEAIERQKRKFPTTPTAATSAAQKSATPATPATSATSARPTPTTAKPITTSSFLDAYFKKLQALHDAGSASSSTTTTTTTSVSSSVSSATSSKQQHPQQQQQQQVQQIADGSHFLKRTPHRSSLKAYKTSSSSSNNSSSQTQQQQQQQQQQYATNYIGDTTNNQPAVLDNSGSASSTTETAKKPKIKTQKLIRRTRVMQTQTQTI</sequence>
<feature type="domain" description="Peptidase M12B" evidence="11">
    <location>
        <begin position="313"/>
        <end position="544"/>
    </location>
</feature>
<protein>
    <submittedName>
        <fullName evidence="12">Sol narae, isoform E</fullName>
        <ecNumber evidence="12">3.4.24.-</ecNumber>
    </submittedName>
</protein>
<evidence type="ECO:0000256" key="5">
    <source>
        <dbReference type="ARBA" id="ARBA00023049"/>
    </source>
</evidence>
<dbReference type="GeneID" id="37762"/>
<keyword evidence="4 8" id="KW-0862">Zinc</keyword>
<feature type="compositionally biased region" description="Low complexity" evidence="9">
    <location>
        <begin position="662"/>
        <end position="675"/>
    </location>
</feature>
<dbReference type="Bgee" id="FBgn0034903">
    <property type="expression patterns" value="Expressed in spermatocyte cyst cell (Drosophila) in testis and 121 other cell types or tissues"/>
</dbReference>
<feature type="region of interest" description="Disordered" evidence="9">
    <location>
        <begin position="758"/>
        <end position="799"/>
    </location>
</feature>
<proteinExistence type="predicted"/>
<dbReference type="EMBL" id="AE013599">
    <property type="protein sequence ID" value="AAZ93569.2"/>
    <property type="molecule type" value="Genomic_DNA"/>
</dbReference>
<reference evidence="12 14" key="11">
    <citation type="journal article" date="2015" name="Genome Res.">
        <title>The Release 6 reference sequence of the Drosophila melanogaster genome.</title>
        <authorList>
            <person name="Hoskins R.A."/>
            <person name="Carlson J.W."/>
            <person name="Wan K.H."/>
            <person name="Park S."/>
            <person name="Mendez I."/>
            <person name="Galle S.E."/>
            <person name="Booth B.W."/>
            <person name="Pfeiffer B.D."/>
            <person name="George R.A."/>
            <person name="Svirskas R."/>
            <person name="Krzywinski M."/>
            <person name="Schein J."/>
            <person name="Accardo M.C."/>
            <person name="Damia E."/>
            <person name="Messina G."/>
            <person name="Mendez-Lago M."/>
            <person name="de Pablos B."/>
            <person name="Demakova O.V."/>
            <person name="Andreyeva E.N."/>
            <person name="Boldyreva L.V."/>
            <person name="Marra M."/>
            <person name="Carvalho A.B."/>
            <person name="Dimitri P."/>
            <person name="Villasante A."/>
            <person name="Zhimulev I.F."/>
            <person name="Rubin G.M."/>
            <person name="Karpen G.H."/>
            <person name="Celniker S.E."/>
        </authorList>
    </citation>
    <scope>NUCLEOTIDE SEQUENCE [LARGE SCALE GENOMIC DNA]</scope>
    <source>
        <strain evidence="14">Berkeley</strain>
    </source>
</reference>
<evidence type="ECO:0000313" key="12">
    <source>
        <dbReference type="EMBL" id="AAZ93569.2"/>
    </source>
</evidence>
<feature type="compositionally biased region" description="Polar residues" evidence="9">
    <location>
        <begin position="843"/>
        <end position="870"/>
    </location>
</feature>
<dbReference type="ExpressionAtlas" id="Q2MGN5">
    <property type="expression patterns" value="baseline and differential"/>
</dbReference>
<evidence type="ECO:0000259" key="11">
    <source>
        <dbReference type="PROSITE" id="PS50215"/>
    </source>
</evidence>
<feature type="signal peptide" evidence="10">
    <location>
        <begin position="1"/>
        <end position="19"/>
    </location>
</feature>
<feature type="binding site" evidence="8">
    <location>
        <position position="477"/>
    </location>
    <ligand>
        <name>Zn(2+)</name>
        <dbReference type="ChEBI" id="CHEBI:29105"/>
        <note>catalytic</note>
    </ligand>
</feature>
<reference evidence="12 14" key="10">
    <citation type="journal article" date="2015" name="G3 (Bethesda)">
        <title>Gene Model Annotations for Drosophila melanogaster: The Rule-Benders.</title>
        <authorList>
            <consortium name="FlyBase Consortium"/>
            <person name="Crosby M.A."/>
            <person name="Gramates L.S."/>
            <person name="Dos Santos G."/>
            <person name="Matthews B.B."/>
            <person name="St Pierre S.E."/>
            <person name="Zhou P."/>
            <person name="Schroeder A.J."/>
            <person name="Falls K."/>
            <person name="Emmert D.B."/>
            <person name="Russo S.M."/>
            <person name="Gelbart W.M."/>
            <person name="null"/>
        </authorList>
    </citation>
    <scope>NUCLEOTIDE SEQUENCE [LARGE SCALE GENOMIC DNA]</scope>
    <source>
        <strain evidence="14">Berkeley</strain>
    </source>
</reference>
<dbReference type="GO" id="GO:0006508">
    <property type="term" value="P:proteolysis"/>
    <property type="evidence" value="ECO:0007669"/>
    <property type="project" value="UniProtKB-KW"/>
</dbReference>
<evidence type="ECO:0000256" key="4">
    <source>
        <dbReference type="ARBA" id="ARBA00022833"/>
    </source>
</evidence>
<evidence type="ECO:0000256" key="8">
    <source>
        <dbReference type="PROSITE-ProRule" id="PRU00276"/>
    </source>
</evidence>
<evidence type="ECO:0000256" key="3">
    <source>
        <dbReference type="ARBA" id="ARBA00022801"/>
    </source>
</evidence>
<feature type="compositionally biased region" description="Low complexity" evidence="9">
    <location>
        <begin position="760"/>
        <end position="798"/>
    </location>
</feature>
<dbReference type="Gene3D" id="3.40.1620.60">
    <property type="match status" value="1"/>
</dbReference>
<dbReference type="FunFam" id="3.40.390.10:FF:000034">
    <property type="entry name" value="Sol narae, isoform C"/>
    <property type="match status" value="1"/>
</dbReference>
<dbReference type="CTD" id="792544"/>
<accession>Q2MGN5</accession>
<name>Q2MGN5_DROME</name>
<comment type="caution">
    <text evidence="8">Lacks conserved residue(s) required for the propagation of feature annotation.</text>
</comment>
<evidence type="ECO:0000256" key="7">
    <source>
        <dbReference type="ARBA" id="ARBA00023180"/>
    </source>
</evidence>
<dbReference type="PANTHER" id="PTHR11905">
    <property type="entry name" value="ADAM A DISINTEGRIN AND METALLOPROTEASE DOMAIN"/>
    <property type="match status" value="1"/>
</dbReference>
<dbReference type="Pfam" id="PF13582">
    <property type="entry name" value="Reprolysin_3"/>
    <property type="match status" value="1"/>
</dbReference>
<reference evidence="12 14" key="1">
    <citation type="journal article" date="2000" name="Science">
        <title>The genome sequence of Drosophila melanogaster.</title>
        <authorList>
            <person name="Adams M.D."/>
            <person name="Celniker S.E."/>
            <person name="Holt R.A."/>
            <person name="Evans C.A."/>
            <person name="Gocayne J.D."/>
            <person name="Amanatides P.G."/>
            <person name="Scherer S.E."/>
            <person name="Li P.W."/>
            <person name="Hoskins R.A."/>
            <person name="Galle R.F."/>
            <person name="George R.A."/>
            <person name="Lewis S.E."/>
            <person name="Richards S."/>
            <person name="Ashburner M."/>
            <person name="Henderson S.N."/>
            <person name="Sutton G.G."/>
            <person name="Wortman J.R."/>
            <person name="Yandell M.D."/>
            <person name="Zhang Q."/>
            <person name="Chen L.X."/>
            <person name="Brandon R.C."/>
            <person name="Rogers Y.H."/>
            <person name="Blazej R.G."/>
            <person name="Champe M."/>
            <person name="Pfeiffer B.D."/>
            <person name="Wan K.H."/>
            <person name="Doyle C."/>
            <person name="Baxter E.G."/>
            <person name="Helt G."/>
            <person name="Nelson C.R."/>
            <person name="Gabor G.L."/>
            <person name="Abril J.F."/>
            <person name="Agbayani A."/>
            <person name="An H.J."/>
            <person name="Andrews-Pfannkoch C."/>
            <person name="Baldwin D."/>
            <person name="Ballew R.M."/>
            <person name="Basu A."/>
            <person name="Baxendale J."/>
            <person name="Bayraktaroglu L."/>
            <person name="Beasley E.M."/>
            <person name="Beeson K.Y."/>
            <person name="Benos P.V."/>
            <person name="Berman B.P."/>
            <person name="Bhandari D."/>
            <person name="Bolshakov S."/>
            <person name="Borkova D."/>
            <person name="Botchan M.R."/>
            <person name="Bouck J."/>
            <person name="Brokstein P."/>
            <person name="Brottier P."/>
            <person name="Burtis K.C."/>
            <person name="Busam D.A."/>
            <person name="Butler H."/>
            <person name="Cadieu E."/>
            <person name="Center A."/>
            <person name="Chandra I."/>
            <person name="Cherry J.M."/>
            <person name="Cawley S."/>
            <person name="Dahlke C."/>
            <person name="Davenport L.B."/>
            <person name="Davies P."/>
            <person name="de Pablos B."/>
            <person name="Delcher A."/>
            <person name="Deng Z."/>
            <person name="Mays A.D."/>
            <person name="Dew I."/>
            <person name="Dietz S.M."/>
            <person name="Dodson K."/>
            <person name="Doup L.E."/>
            <person name="Downes M."/>
            <person name="Dugan-Rocha S."/>
            <person name="Dunkov B.C."/>
            <person name="Dunn P."/>
            <person name="Durbin K.J."/>
            <person name="Evangelista C.C."/>
            <person name="Ferraz C."/>
            <person name="Ferriera S."/>
            <person name="Fleischmann W."/>
            <person name="Fosler C."/>
            <person name="Gabrielian A.E."/>
            <person name="Garg N.S."/>
            <person name="Gelbart W.M."/>
            <person name="Glasser K."/>
            <person name="Glodek A."/>
            <person name="Gong F."/>
            <person name="Gorrell J.H."/>
            <person name="Gu Z."/>
            <person name="Guan P."/>
            <person name="Harris M."/>
            <person name="Harris N.L."/>
            <person name="Harvey D."/>
            <person name="Heiman T.J."/>
            <person name="Hernandez J.R."/>
            <person name="Houck J."/>
            <person name="Hostin D."/>
            <person name="Houston K.A."/>
            <person name="Howland T.J."/>
            <person name="Wei M.H."/>
            <person name="Ibegwam C."/>
            <person name="Jalali M."/>
            <person name="Kalush F."/>
            <person name="Karpen G.H."/>
            <person name="Ke Z."/>
            <person name="Kennison J.A."/>
            <person name="Ketchum K.A."/>
            <person name="Kimmel B.E."/>
            <person name="Kodira C.D."/>
            <person name="Kraft C."/>
            <person name="Kravitz S."/>
            <person name="Kulp D."/>
            <person name="Lai Z."/>
            <person name="Lasko P."/>
            <person name="Lei Y."/>
            <person name="Levitsky A.A."/>
            <person name="Li J."/>
            <person name="Li Z."/>
            <person name="Liang Y."/>
            <person name="Lin X."/>
            <person name="Liu X."/>
            <person name="Mattei B."/>
            <person name="McIntosh T.C."/>
            <person name="McLeod M.P."/>
            <person name="McPherson D."/>
            <person name="Merkulov G."/>
            <person name="Milshina N.V."/>
            <person name="Mobarry C."/>
            <person name="Morris J."/>
            <person name="Moshrefi A."/>
            <person name="Mount S.M."/>
            <person name="Moy M."/>
            <person name="Murphy B."/>
            <person name="Murphy L."/>
            <person name="Muzny D.M."/>
            <person name="Nelson D.L."/>
            <person name="Nelson D.R."/>
            <person name="Nelson K.A."/>
            <person name="Nixon K."/>
            <person name="Nusskern D.R."/>
            <person name="Pacleb J.M."/>
            <person name="Palazzolo M."/>
            <person name="Pittman G.S."/>
            <person name="Pan S."/>
            <person name="Pollard J."/>
            <person name="Puri V."/>
            <person name="Reese M.G."/>
            <person name="Reinert K."/>
            <person name="Remington K."/>
            <person name="Saunders R.D."/>
            <person name="Scheeler F."/>
            <person name="Shen H."/>
            <person name="Shue B.C."/>
            <person name="Siden-Kiamos I."/>
            <person name="Simpson M."/>
            <person name="Skupski M.P."/>
            <person name="Smith T."/>
            <person name="Spier E."/>
            <person name="Spradling A.C."/>
            <person name="Stapleton M."/>
            <person name="Strong R."/>
            <person name="Sun E."/>
            <person name="Svirskas R."/>
            <person name="Tector C."/>
            <person name="Turner R."/>
            <person name="Venter E."/>
            <person name="Wang A.H."/>
            <person name="Wang X."/>
            <person name="Wang Z.Y."/>
            <person name="Wassarman D.A."/>
            <person name="Weinstock G.M."/>
            <person name="Weissenbach J."/>
            <person name="Williams S.M."/>
            <person name="WoodageT"/>
            <person name="Worley K.C."/>
            <person name="Wu D."/>
            <person name="Yang S."/>
            <person name="Yao Q.A."/>
            <person name="Ye J."/>
            <person name="Yeh R.F."/>
            <person name="Zaveri J.S."/>
            <person name="Zhan M."/>
            <person name="Zhang G."/>
            <person name="Zhao Q."/>
            <person name="Zheng L."/>
            <person name="Zheng X.H."/>
            <person name="Zhong F.N."/>
            <person name="Zhong W."/>
            <person name="Zhou X."/>
            <person name="Zhu S."/>
            <person name="Zhu X."/>
            <person name="Smith H.O."/>
            <person name="Gibbs R.A."/>
            <person name="Myers E.W."/>
            <person name="Rubin G.M."/>
            <person name="Venter J.C."/>
        </authorList>
    </citation>
    <scope>NUCLEOTIDE SEQUENCE [LARGE SCALE GENOMIC DNA]</scope>
    <source>
        <strain evidence="14">Berkeley</strain>
    </source>
</reference>
<keyword evidence="3 12" id="KW-0378">Hydrolase</keyword>
<reference evidence="12 14" key="4">
    <citation type="journal article" date="2002" name="Genome Biol.">
        <title>The transposable elements of the Drosophila melanogaster euchromatin: a genomics perspective.</title>
        <authorList>
            <person name="Kaminker J.S."/>
            <person name="Bergman C.M."/>
            <person name="Kronmiller B."/>
            <person name="Carlson J."/>
            <person name="Svirskas R."/>
            <person name="Patel S."/>
            <person name="Frise E."/>
            <person name="Wheeler D.A."/>
            <person name="Lewis S.E."/>
            <person name="Rubin G.M."/>
            <person name="Ashburner M."/>
            <person name="Celniker S.E."/>
        </authorList>
    </citation>
    <scope>NUCLEOTIDE SEQUENCE [LARGE SCALE GENOMIC DNA]</scope>
    <source>
        <strain evidence="14">Berkeley</strain>
    </source>
</reference>
<dbReference type="PROSITE" id="PS50215">
    <property type="entry name" value="ADAM_MEPRO"/>
    <property type="match status" value="1"/>
</dbReference>
<dbReference type="AlphaFoldDB" id="Q2MGN5"/>
<dbReference type="Proteomes" id="UP000000803">
    <property type="component" value="Chromosome 2R"/>
</dbReference>
<reference evidence="12 14" key="2">
    <citation type="journal article" date="2002" name="Genome Biol.">
        <title>Finishing a whole-genome shotgun: release 3 of the Drosophila melanogaster euchromatic genome sequence.</title>
        <authorList>
            <person name="Celniker S.E."/>
            <person name="Wheeler D.A."/>
            <person name="Kronmiller B."/>
            <person name="Carlson J.W."/>
            <person name="Halpern A."/>
            <person name="Patel S."/>
            <person name="Adams M."/>
            <person name="Champe M."/>
            <person name="Dugan S.P."/>
            <person name="Frise E."/>
            <person name="Hodgson A."/>
            <person name="George R.A."/>
            <person name="Hoskins R.A."/>
            <person name="Laverty T."/>
            <person name="Muzny D.M."/>
            <person name="Nelson C.R."/>
            <person name="Pacleb J.M."/>
            <person name="Park S."/>
            <person name="Pfeiffer B.D."/>
            <person name="Richards S."/>
            <person name="Sodergren E.J."/>
            <person name="Svirskas R."/>
            <person name="Tabor P.E."/>
            <person name="Wan K."/>
            <person name="Stapleton M."/>
            <person name="Sutton G.G."/>
            <person name="Venter C."/>
            <person name="Weinstock G."/>
            <person name="Scherer S.E."/>
            <person name="Myers E.W."/>
            <person name="Gibbs R.A."/>
            <person name="Rubin G.M."/>
        </authorList>
    </citation>
    <scope>NUCLEOTIDE SEQUENCE [LARGE SCALE GENOMIC DNA]</scope>
    <source>
        <strain evidence="14">Berkeley</strain>
    </source>
</reference>
<dbReference type="GO" id="GO:0004222">
    <property type="term" value="F:metalloendopeptidase activity"/>
    <property type="evidence" value="ECO:0007669"/>
    <property type="project" value="InterPro"/>
</dbReference>
<dbReference type="VEuPathDB" id="VectorBase:FBgn0034903"/>
<feature type="compositionally biased region" description="Basic residues" evidence="9">
    <location>
        <begin position="874"/>
        <end position="887"/>
    </location>
</feature>
<organism evidence="12 14">
    <name type="scientific">Drosophila melanogaster</name>
    <name type="common">Fruit fly</name>
    <dbReference type="NCBI Taxonomy" id="7227"/>
    <lineage>
        <taxon>Eukaryota</taxon>
        <taxon>Metazoa</taxon>
        <taxon>Ecdysozoa</taxon>
        <taxon>Arthropoda</taxon>
        <taxon>Hexapoda</taxon>
        <taxon>Insecta</taxon>
        <taxon>Pterygota</taxon>
        <taxon>Neoptera</taxon>
        <taxon>Endopterygota</taxon>
        <taxon>Diptera</taxon>
        <taxon>Brachycera</taxon>
        <taxon>Muscomorpha</taxon>
        <taxon>Ephydroidea</taxon>
        <taxon>Drosophilidae</taxon>
        <taxon>Drosophila</taxon>
        <taxon>Sophophora</taxon>
    </lineage>
</organism>
<evidence type="ECO:0000313" key="14">
    <source>
        <dbReference type="Proteomes" id="UP000000803"/>
    </source>
</evidence>
<feature type="compositionally biased region" description="Low complexity" evidence="9">
    <location>
        <begin position="820"/>
        <end position="842"/>
    </location>
</feature>
<dbReference type="Gene3D" id="3.40.390.10">
    <property type="entry name" value="Collagenase (Catalytic Domain)"/>
    <property type="match status" value="1"/>
</dbReference>
<dbReference type="InterPro" id="IPR024079">
    <property type="entry name" value="MetalloPept_cat_dom_sf"/>
</dbReference>
<dbReference type="PANTHER" id="PTHR11905:SF249">
    <property type="entry name" value="SOL NARAE, ISOFORM C"/>
    <property type="match status" value="1"/>
</dbReference>
<reference evidence="12 14" key="3">
    <citation type="journal article" date="2002" name="Genome Biol.">
        <title>Annotation of the Drosophila melanogaster euchromatic genome: a systematic review.</title>
        <authorList>
            <person name="Misra S."/>
            <person name="Crosby M.A."/>
            <person name="Mungall C.J."/>
            <person name="Matthews B.B."/>
            <person name="Campbell K.S."/>
            <person name="Hradecky P."/>
            <person name="Huang Y."/>
            <person name="Kaminker J.S."/>
            <person name="Millburn G.H."/>
            <person name="Prochnik S.E."/>
            <person name="Smith C.D."/>
            <person name="Tupy J.L."/>
            <person name="Whitfied E.J."/>
            <person name="Bayraktaroglu L."/>
            <person name="Berman B.P."/>
            <person name="Bettencourt B.R."/>
            <person name="Celniker S.E."/>
            <person name="de Grey A.D."/>
            <person name="Drysdale R.A."/>
            <person name="Harris N.L."/>
            <person name="Richter J."/>
            <person name="Russo S."/>
            <person name="Schroeder A.J."/>
            <person name="Shu S.Q."/>
            <person name="Stapleton M."/>
            <person name="Yamada C."/>
            <person name="Ashburner M."/>
            <person name="Gelbart W.M."/>
            <person name="Rubin G.M."/>
            <person name="Lewis S.E."/>
        </authorList>
    </citation>
    <scope>GENOME REANNOTATION</scope>
    <source>
        <strain evidence="14">Berkeley</strain>
    </source>
</reference>
<dbReference type="MEROPS" id="M12.A51"/>
<evidence type="ECO:0000256" key="9">
    <source>
        <dbReference type="SAM" id="MobiDB-lite"/>
    </source>
</evidence>
<reference evidence="12 14" key="9">
    <citation type="journal article" date="2015" name="G3 (Bethesda)">
        <title>Gene Model Annotations for Drosophila melanogaster: Impact of High-Throughput Data.</title>
        <authorList>
            <consortium name="FlyBase Consortium"/>
            <person name="Matthews B.B."/>
            <person name="Dos Santos G."/>
            <person name="Crosby M.A."/>
            <person name="Emmert D.B."/>
            <person name="St Pierre S.E."/>
            <person name="Gramates L.S."/>
            <person name="Zhou P."/>
            <person name="Schroeder A.J."/>
            <person name="Falls K."/>
            <person name="Strelets V."/>
            <person name="Russo S.M."/>
            <person name="Gelbart W.M."/>
            <person name="null"/>
        </authorList>
    </citation>
    <scope>NUCLEOTIDE SEQUENCE [LARGE SCALE GENOMIC DNA]</scope>
    <source>
        <strain evidence="14">Berkeley</strain>
    </source>
</reference>